<dbReference type="Proteomes" id="UP000186607">
    <property type="component" value="Unassembled WGS sequence"/>
</dbReference>
<name>A0A1U7NSP5_9DEIO</name>
<keyword evidence="2" id="KW-1185">Reference proteome</keyword>
<dbReference type="PANTHER" id="PTHR12521">
    <property type="entry name" value="PROTEIN C6ORF130"/>
    <property type="match status" value="1"/>
</dbReference>
<organism evidence="1 2">
    <name type="scientific">Deinococcus marmoris</name>
    <dbReference type="NCBI Taxonomy" id="249408"/>
    <lineage>
        <taxon>Bacteria</taxon>
        <taxon>Thermotogati</taxon>
        <taxon>Deinococcota</taxon>
        <taxon>Deinococci</taxon>
        <taxon>Deinococcales</taxon>
        <taxon>Deinococcaceae</taxon>
        <taxon>Deinococcus</taxon>
    </lineage>
</organism>
<evidence type="ECO:0008006" key="3">
    <source>
        <dbReference type="Google" id="ProtNLM"/>
    </source>
</evidence>
<dbReference type="InterPro" id="IPR043472">
    <property type="entry name" value="Macro_dom-like"/>
</dbReference>
<dbReference type="SUPFAM" id="SSF52949">
    <property type="entry name" value="Macro domain-like"/>
    <property type="match status" value="1"/>
</dbReference>
<accession>A0A1U7NSP5</accession>
<comment type="caution">
    <text evidence="1">The sequence shown here is derived from an EMBL/GenBank/DDBJ whole genome shotgun (WGS) entry which is preliminary data.</text>
</comment>
<dbReference type="InterPro" id="IPR050892">
    <property type="entry name" value="ADP-ribose_metab_enzymes"/>
</dbReference>
<proteinExistence type="predicted"/>
<evidence type="ECO:0000313" key="1">
    <source>
        <dbReference type="EMBL" id="OLV15927.1"/>
    </source>
</evidence>
<dbReference type="EMBL" id="MSTI01000158">
    <property type="protein sequence ID" value="OLV15927.1"/>
    <property type="molecule type" value="Genomic_DNA"/>
</dbReference>
<reference evidence="1 2" key="1">
    <citation type="submission" date="2017-01" db="EMBL/GenBank/DDBJ databases">
        <title>Genome Analysis of Deinococcus marmoris KOPRI26562.</title>
        <authorList>
            <person name="Kim J.H."/>
            <person name="Oh H.-M."/>
        </authorList>
    </citation>
    <scope>NUCLEOTIDE SEQUENCE [LARGE SCALE GENOMIC DNA]</scope>
    <source>
        <strain evidence="1 2">KOPRI26562</strain>
    </source>
</reference>
<evidence type="ECO:0000313" key="2">
    <source>
        <dbReference type="Proteomes" id="UP000186607"/>
    </source>
</evidence>
<dbReference type="PANTHER" id="PTHR12521:SF0">
    <property type="entry name" value="ADP-RIBOSE GLYCOHYDROLASE OARD1"/>
    <property type="match status" value="1"/>
</dbReference>
<dbReference type="Gene3D" id="3.40.220.10">
    <property type="entry name" value="Leucine Aminopeptidase, subunit E, domain 1"/>
    <property type="match status" value="1"/>
</dbReference>
<protein>
    <recommendedName>
        <fullName evidence="3">Macro domain-containing protein</fullName>
    </recommendedName>
</protein>
<dbReference type="STRING" id="249408.BOO71_0013534"/>
<dbReference type="RefSeq" id="WP_254843275.1">
    <property type="nucleotide sequence ID" value="NZ_MSTI01000158.1"/>
</dbReference>
<dbReference type="GO" id="GO:0140291">
    <property type="term" value="P:peptidyl-glutamate ADP-deribosylation"/>
    <property type="evidence" value="ECO:0007669"/>
    <property type="project" value="TreeGrafter"/>
</dbReference>
<sequence length="104" mass="11499">MPFELGQVQFVAVEPDLWVANLIGQHEIQRKGVHTDLPPVRYEAIRTGLAQVRHFSREHHASVHMPRIGAGLAGGDWAVLEGIIRGELADQGTAVTVYDLPMRP</sequence>
<gene>
    <name evidence="1" type="ORF">BOO71_0013534</name>
</gene>
<dbReference type="AlphaFoldDB" id="A0A1U7NSP5"/>